<feature type="transmembrane region" description="Helical" evidence="2">
    <location>
        <begin position="48"/>
        <end position="67"/>
    </location>
</feature>
<protein>
    <recommendedName>
        <fullName evidence="5">DUF4352 domain-containing protein</fullName>
    </recommendedName>
</protein>
<evidence type="ECO:0000256" key="2">
    <source>
        <dbReference type="SAM" id="Phobius"/>
    </source>
</evidence>
<keyword evidence="2" id="KW-0472">Membrane</keyword>
<dbReference type="Proteomes" id="UP000315395">
    <property type="component" value="Chromosome"/>
</dbReference>
<gene>
    <name evidence="3" type="ORF">FNH13_02380</name>
</gene>
<feature type="region of interest" description="Disordered" evidence="1">
    <location>
        <begin position="127"/>
        <end position="154"/>
    </location>
</feature>
<dbReference type="RefSeq" id="WP_143781978.1">
    <property type="nucleotide sequence ID" value="NZ_CP041616.1"/>
</dbReference>
<dbReference type="AlphaFoldDB" id="A0A516G7H7"/>
<evidence type="ECO:0008006" key="5">
    <source>
        <dbReference type="Google" id="ProtNLM"/>
    </source>
</evidence>
<proteinExistence type="predicted"/>
<feature type="region of interest" description="Disordered" evidence="1">
    <location>
        <begin position="1"/>
        <end position="45"/>
    </location>
</feature>
<name>A0A516G7H7_9MICO</name>
<dbReference type="OrthoDB" id="5183945at2"/>
<keyword evidence="2" id="KW-0812">Transmembrane</keyword>
<keyword evidence="4" id="KW-1185">Reference proteome</keyword>
<reference evidence="3 4" key="1">
    <citation type="submission" date="2019-07" db="EMBL/GenBank/DDBJ databases">
        <title>complete genome sequencing of Ornithinimicrobium sp. H23M54.</title>
        <authorList>
            <person name="Bae J.-W."/>
            <person name="Lee S.-Y."/>
        </authorList>
    </citation>
    <scope>NUCLEOTIDE SEQUENCE [LARGE SCALE GENOMIC DNA]</scope>
    <source>
        <strain evidence="3 4">H23M54</strain>
    </source>
</reference>
<evidence type="ECO:0000313" key="3">
    <source>
        <dbReference type="EMBL" id="QDO87320.1"/>
    </source>
</evidence>
<evidence type="ECO:0000313" key="4">
    <source>
        <dbReference type="Proteomes" id="UP000315395"/>
    </source>
</evidence>
<dbReference type="EMBL" id="CP041616">
    <property type="protein sequence ID" value="QDO87320.1"/>
    <property type="molecule type" value="Genomic_DNA"/>
</dbReference>
<evidence type="ECO:0000256" key="1">
    <source>
        <dbReference type="SAM" id="MobiDB-lite"/>
    </source>
</evidence>
<accession>A0A516G7H7</accession>
<keyword evidence="2" id="KW-1133">Transmembrane helix</keyword>
<sequence length="235" mass="26175">MTDEQQTDERQRDEQQTDEQQTDEQRPPEQQTQEQPRRGSRTVSRRHTTALAAAAGLVLSLAGWGWFATEQAREGWWTFGQHVAVEPDDQGWADIDTVRVRFDHAEALTEVDEEQPPPGFRYLALDFTIDPDPAPSEEDGSAPDPDAPDAPTLPRTCEVQVRDTQGRLFLAGREVPYADPYDSSLTCGTADPQEDPVPPSQSVLVLVPADAELVSVRVDAREFPPARFIEFPLPS</sequence>
<dbReference type="KEGG" id="orz:FNH13_02380"/>
<organism evidence="3 4">
    <name type="scientific">Ornithinimicrobium ciconiae</name>
    <dbReference type="NCBI Taxonomy" id="2594265"/>
    <lineage>
        <taxon>Bacteria</taxon>
        <taxon>Bacillati</taxon>
        <taxon>Actinomycetota</taxon>
        <taxon>Actinomycetes</taxon>
        <taxon>Micrococcales</taxon>
        <taxon>Ornithinimicrobiaceae</taxon>
        <taxon>Ornithinimicrobium</taxon>
    </lineage>
</organism>